<dbReference type="PANTHER" id="PTHR44169">
    <property type="entry name" value="NADPH-DEPENDENT 1-ACYLDIHYDROXYACETONE PHOSPHATE REDUCTASE"/>
    <property type="match status" value="1"/>
</dbReference>
<keyword evidence="2" id="KW-0560">Oxidoreductase</keyword>
<evidence type="ECO:0000313" key="4">
    <source>
        <dbReference type="EMBL" id="MFC0541446.1"/>
    </source>
</evidence>
<dbReference type="EMBL" id="JBHLUD010000002">
    <property type="protein sequence ID" value="MFC0541446.1"/>
    <property type="molecule type" value="Genomic_DNA"/>
</dbReference>
<comment type="similarity">
    <text evidence="1 3">Belongs to the short-chain dehydrogenases/reductases (SDR) family.</text>
</comment>
<name>A0ABV6MMD0_9PSEU</name>
<dbReference type="Gene3D" id="3.40.50.720">
    <property type="entry name" value="NAD(P)-binding Rossmann-like Domain"/>
    <property type="match status" value="1"/>
</dbReference>
<dbReference type="PRINTS" id="PR00080">
    <property type="entry name" value="SDRFAMILY"/>
</dbReference>
<evidence type="ECO:0000256" key="2">
    <source>
        <dbReference type="ARBA" id="ARBA00023002"/>
    </source>
</evidence>
<dbReference type="Proteomes" id="UP001589810">
    <property type="component" value="Unassembled WGS sequence"/>
</dbReference>
<comment type="caution">
    <text evidence="4">The sequence shown here is derived from an EMBL/GenBank/DDBJ whole genome shotgun (WGS) entry which is preliminary data.</text>
</comment>
<reference evidence="4 5" key="1">
    <citation type="submission" date="2024-09" db="EMBL/GenBank/DDBJ databases">
        <authorList>
            <person name="Sun Q."/>
            <person name="Mori K."/>
        </authorList>
    </citation>
    <scope>NUCLEOTIDE SEQUENCE [LARGE SCALE GENOMIC DNA]</scope>
    <source>
        <strain evidence="4 5">TBRC 1432</strain>
    </source>
</reference>
<dbReference type="SUPFAM" id="SSF51735">
    <property type="entry name" value="NAD(P)-binding Rossmann-fold domains"/>
    <property type="match status" value="1"/>
</dbReference>
<dbReference type="PRINTS" id="PR00081">
    <property type="entry name" value="GDHRDH"/>
</dbReference>
<dbReference type="Pfam" id="PF00106">
    <property type="entry name" value="adh_short"/>
    <property type="match status" value="1"/>
</dbReference>
<dbReference type="NCBIfam" id="NF006119">
    <property type="entry name" value="PRK08264.1-5"/>
    <property type="match status" value="1"/>
</dbReference>
<dbReference type="InterPro" id="IPR002347">
    <property type="entry name" value="SDR_fam"/>
</dbReference>
<accession>A0ABV6MMD0</accession>
<dbReference type="InterPro" id="IPR036291">
    <property type="entry name" value="NAD(P)-bd_dom_sf"/>
</dbReference>
<evidence type="ECO:0000256" key="3">
    <source>
        <dbReference type="RuleBase" id="RU000363"/>
    </source>
</evidence>
<dbReference type="RefSeq" id="WP_273942542.1">
    <property type="nucleotide sequence ID" value="NZ_CP097263.1"/>
</dbReference>
<proteinExistence type="inferred from homology"/>
<sequence>MKITGSTALVTGANRGIGLAIARALLAAGAAKVYAGARDPKSVTDDRLTAVKLDVTSEDDIAAAAELASDVDIVVNNAGVSGPEAQLLTGSLDVARAVMETNVFGPWRITRAFAPILAANGGGALVNVLSAGSWAAMSAAPAYTASKAAEWSLTNAFRLGLAKQGTLVVGVHSGFVDTDLSSKVRATKISAEDLADQVVRALAEDRAEVLADDFTVATRRALADGVEAMQAITPFAG</sequence>
<evidence type="ECO:0000256" key="1">
    <source>
        <dbReference type="ARBA" id="ARBA00006484"/>
    </source>
</evidence>
<evidence type="ECO:0000313" key="5">
    <source>
        <dbReference type="Proteomes" id="UP001589810"/>
    </source>
</evidence>
<dbReference type="PANTHER" id="PTHR44169:SF6">
    <property type="entry name" value="NADPH-DEPENDENT 1-ACYLDIHYDROXYACETONE PHOSPHATE REDUCTASE"/>
    <property type="match status" value="1"/>
</dbReference>
<protein>
    <submittedName>
        <fullName evidence="4">SDR family oxidoreductase</fullName>
    </submittedName>
</protein>
<organism evidence="4 5">
    <name type="scientific">Kutzneria chonburiensis</name>
    <dbReference type="NCBI Taxonomy" id="1483604"/>
    <lineage>
        <taxon>Bacteria</taxon>
        <taxon>Bacillati</taxon>
        <taxon>Actinomycetota</taxon>
        <taxon>Actinomycetes</taxon>
        <taxon>Pseudonocardiales</taxon>
        <taxon>Pseudonocardiaceae</taxon>
        <taxon>Kutzneria</taxon>
    </lineage>
</organism>
<gene>
    <name evidence="4" type="ORF">ACFFH7_08120</name>
</gene>
<keyword evidence="5" id="KW-1185">Reference proteome</keyword>